<dbReference type="RefSeq" id="WP_146590092.1">
    <property type="nucleotide sequence ID" value="NZ_SJPO01000010.1"/>
</dbReference>
<dbReference type="InterPro" id="IPR010496">
    <property type="entry name" value="AL/BT2_dom"/>
</dbReference>
<keyword evidence="4" id="KW-1185">Reference proteome</keyword>
<dbReference type="AlphaFoldDB" id="A0A5C5YFA7"/>
<name>A0A5C5YFA7_9BACT</name>
<evidence type="ECO:0000256" key="1">
    <source>
        <dbReference type="SAM" id="SignalP"/>
    </source>
</evidence>
<comment type="caution">
    <text evidence="3">The sequence shown here is derived from an EMBL/GenBank/DDBJ whole genome shotgun (WGS) entry which is preliminary data.</text>
</comment>
<dbReference type="EMBL" id="SJPO01000010">
    <property type="protein sequence ID" value="TWT73609.1"/>
    <property type="molecule type" value="Genomic_DNA"/>
</dbReference>
<proteinExistence type="predicted"/>
<accession>A0A5C5YFA7</accession>
<protein>
    <recommendedName>
        <fullName evidence="2">3-keto-alpha-glucoside-1,2-lyase/3-keto-2-hydroxy-glucal hydratase domain-containing protein</fullName>
    </recommendedName>
</protein>
<gene>
    <name evidence="3" type="ORF">Pla123a_39460</name>
</gene>
<organism evidence="3 4">
    <name type="scientific">Posidoniimonas polymericola</name>
    <dbReference type="NCBI Taxonomy" id="2528002"/>
    <lineage>
        <taxon>Bacteria</taxon>
        <taxon>Pseudomonadati</taxon>
        <taxon>Planctomycetota</taxon>
        <taxon>Planctomycetia</taxon>
        <taxon>Pirellulales</taxon>
        <taxon>Lacipirellulaceae</taxon>
        <taxon>Posidoniimonas</taxon>
    </lineage>
</organism>
<dbReference type="Gene3D" id="2.60.120.560">
    <property type="entry name" value="Exo-inulinase, domain 1"/>
    <property type="match status" value="1"/>
</dbReference>
<dbReference type="GO" id="GO:0016787">
    <property type="term" value="F:hydrolase activity"/>
    <property type="evidence" value="ECO:0007669"/>
    <property type="project" value="InterPro"/>
</dbReference>
<keyword evidence="1" id="KW-0732">Signal</keyword>
<evidence type="ECO:0000313" key="4">
    <source>
        <dbReference type="Proteomes" id="UP000318478"/>
    </source>
</evidence>
<feature type="domain" description="3-keto-alpha-glucoside-1,2-lyase/3-keto-2-hydroxy-glucal hydratase" evidence="2">
    <location>
        <begin position="36"/>
        <end position="233"/>
    </location>
</feature>
<feature type="signal peptide" evidence="1">
    <location>
        <begin position="1"/>
        <end position="22"/>
    </location>
</feature>
<dbReference type="OrthoDB" id="9814708at2"/>
<evidence type="ECO:0000313" key="3">
    <source>
        <dbReference type="EMBL" id="TWT73609.1"/>
    </source>
</evidence>
<reference evidence="3 4" key="1">
    <citation type="submission" date="2019-02" db="EMBL/GenBank/DDBJ databases">
        <title>Deep-cultivation of Planctomycetes and their phenomic and genomic characterization uncovers novel biology.</title>
        <authorList>
            <person name="Wiegand S."/>
            <person name="Jogler M."/>
            <person name="Boedeker C."/>
            <person name="Pinto D."/>
            <person name="Vollmers J."/>
            <person name="Rivas-Marin E."/>
            <person name="Kohn T."/>
            <person name="Peeters S.H."/>
            <person name="Heuer A."/>
            <person name="Rast P."/>
            <person name="Oberbeckmann S."/>
            <person name="Bunk B."/>
            <person name="Jeske O."/>
            <person name="Meyerdierks A."/>
            <person name="Storesund J.E."/>
            <person name="Kallscheuer N."/>
            <person name="Luecker S."/>
            <person name="Lage O.M."/>
            <person name="Pohl T."/>
            <person name="Merkel B.J."/>
            <person name="Hornburger P."/>
            <person name="Mueller R.-W."/>
            <person name="Bruemmer F."/>
            <person name="Labrenz M."/>
            <person name="Spormann A.M."/>
            <person name="Op Den Camp H."/>
            <person name="Overmann J."/>
            <person name="Amann R."/>
            <person name="Jetten M.S.M."/>
            <person name="Mascher T."/>
            <person name="Medema M.H."/>
            <person name="Devos D.P."/>
            <person name="Kaster A.-K."/>
            <person name="Ovreas L."/>
            <person name="Rohde M."/>
            <person name="Galperin M.Y."/>
            <person name="Jogler C."/>
        </authorList>
    </citation>
    <scope>NUCLEOTIDE SEQUENCE [LARGE SCALE GENOMIC DNA]</scope>
    <source>
        <strain evidence="3 4">Pla123a</strain>
    </source>
</reference>
<dbReference type="Pfam" id="PF06439">
    <property type="entry name" value="3keto-disac_hyd"/>
    <property type="match status" value="1"/>
</dbReference>
<evidence type="ECO:0000259" key="2">
    <source>
        <dbReference type="Pfam" id="PF06439"/>
    </source>
</evidence>
<sequence length="238" mass="25915" precursor="true">MLRTSAVAGLSLALAFTSAVLADHHLDGESESGAVISLFDGTSLDAWKGYKTPGPPKGWVIEDGVLVHRSGGVDLVTKETFSDFELAFEWKIAAGGNSGVIYRCDETEDAPYMTGPEFQVLDNESWGIDPFDPHAAGSLYGLFSVSEKVVKPAGEWNTAKIVVHDGVVEHWVNGKQVVKAEIGGDKWNELVSSTKFNAWKRFGKLSEGHISLQAHNGQDGDVEPVWFRDITIRRLGDK</sequence>
<dbReference type="Proteomes" id="UP000318478">
    <property type="component" value="Unassembled WGS sequence"/>
</dbReference>
<feature type="chain" id="PRO_5023056713" description="3-keto-alpha-glucoside-1,2-lyase/3-keto-2-hydroxy-glucal hydratase domain-containing protein" evidence="1">
    <location>
        <begin position="23"/>
        <end position="238"/>
    </location>
</feature>